<name>A0A4Y7SUV8_COPMI</name>
<dbReference type="AlphaFoldDB" id="A0A4Y7SUV8"/>
<evidence type="ECO:0000313" key="1">
    <source>
        <dbReference type="EMBL" id="TEB25647.1"/>
    </source>
</evidence>
<dbReference type="EMBL" id="QPFP01000055">
    <property type="protein sequence ID" value="TEB25647.1"/>
    <property type="molecule type" value="Genomic_DNA"/>
</dbReference>
<gene>
    <name evidence="1" type="ORF">FA13DRAFT_1713884</name>
</gene>
<reference evidence="1 2" key="1">
    <citation type="journal article" date="2019" name="Nat. Ecol. Evol.">
        <title>Megaphylogeny resolves global patterns of mushroom evolution.</title>
        <authorList>
            <person name="Varga T."/>
            <person name="Krizsan K."/>
            <person name="Foldi C."/>
            <person name="Dima B."/>
            <person name="Sanchez-Garcia M."/>
            <person name="Sanchez-Ramirez S."/>
            <person name="Szollosi G.J."/>
            <person name="Szarkandi J.G."/>
            <person name="Papp V."/>
            <person name="Albert L."/>
            <person name="Andreopoulos W."/>
            <person name="Angelini C."/>
            <person name="Antonin V."/>
            <person name="Barry K.W."/>
            <person name="Bougher N.L."/>
            <person name="Buchanan P."/>
            <person name="Buyck B."/>
            <person name="Bense V."/>
            <person name="Catcheside P."/>
            <person name="Chovatia M."/>
            <person name="Cooper J."/>
            <person name="Damon W."/>
            <person name="Desjardin D."/>
            <person name="Finy P."/>
            <person name="Geml J."/>
            <person name="Haridas S."/>
            <person name="Hughes K."/>
            <person name="Justo A."/>
            <person name="Karasinski D."/>
            <person name="Kautmanova I."/>
            <person name="Kiss B."/>
            <person name="Kocsube S."/>
            <person name="Kotiranta H."/>
            <person name="LaButti K.M."/>
            <person name="Lechner B.E."/>
            <person name="Liimatainen K."/>
            <person name="Lipzen A."/>
            <person name="Lukacs Z."/>
            <person name="Mihaltcheva S."/>
            <person name="Morgado L.N."/>
            <person name="Niskanen T."/>
            <person name="Noordeloos M.E."/>
            <person name="Ohm R.A."/>
            <person name="Ortiz-Santana B."/>
            <person name="Ovrebo C."/>
            <person name="Racz N."/>
            <person name="Riley R."/>
            <person name="Savchenko A."/>
            <person name="Shiryaev A."/>
            <person name="Soop K."/>
            <person name="Spirin V."/>
            <person name="Szebenyi C."/>
            <person name="Tomsovsky M."/>
            <person name="Tulloss R.E."/>
            <person name="Uehling J."/>
            <person name="Grigoriev I.V."/>
            <person name="Vagvolgyi C."/>
            <person name="Papp T."/>
            <person name="Martin F.M."/>
            <person name="Miettinen O."/>
            <person name="Hibbett D.S."/>
            <person name="Nagy L.G."/>
        </authorList>
    </citation>
    <scope>NUCLEOTIDE SEQUENCE [LARGE SCALE GENOMIC DNA]</scope>
    <source>
        <strain evidence="1 2">FP101781</strain>
    </source>
</reference>
<dbReference type="OrthoDB" id="3268838at2759"/>
<accession>A0A4Y7SUV8</accession>
<comment type="caution">
    <text evidence="1">The sequence shown here is derived from an EMBL/GenBank/DDBJ whole genome shotgun (WGS) entry which is preliminary data.</text>
</comment>
<organism evidence="1 2">
    <name type="scientific">Coprinellus micaceus</name>
    <name type="common">Glistening ink-cap mushroom</name>
    <name type="synonym">Coprinus micaceus</name>
    <dbReference type="NCBI Taxonomy" id="71717"/>
    <lineage>
        <taxon>Eukaryota</taxon>
        <taxon>Fungi</taxon>
        <taxon>Dikarya</taxon>
        <taxon>Basidiomycota</taxon>
        <taxon>Agaricomycotina</taxon>
        <taxon>Agaricomycetes</taxon>
        <taxon>Agaricomycetidae</taxon>
        <taxon>Agaricales</taxon>
        <taxon>Agaricineae</taxon>
        <taxon>Psathyrellaceae</taxon>
        <taxon>Coprinellus</taxon>
    </lineage>
</organism>
<dbReference type="Proteomes" id="UP000298030">
    <property type="component" value="Unassembled WGS sequence"/>
</dbReference>
<sequence length="949" mass="106902">MPKKRAAGPLIPLICAAKKNATILAWASQGGDPKEAREGISHSRMIWEQRKRGVTFREMGWVVHHGRGQCEEYDKEEEREMSTVGNEWSDPLAQRFDLSARAWAFKFNFEVSRHLAADLWWRGYTQDHDALLASAGVPHASYCRSPLTSPSQVPPGLPLPRRFLHPSYASTSLLTRLTAMPEWRECFAHLVMICKILDELRRMNNFHLLDIYAELSAKEIKPPGYGGSGSGTVARVTSAWGGVMKGKGDGQSTLAPPQLLALAEHPSGVSHRAQSLNWELKHITGNGRSLILVFDKCILKFSYLTHTSPQFLTTDMWFRSVMPTTGKQRGYKVALVFHFGNVLAFLSNDLIFKVKWIPYDGHDSITSLNVVDVFEDFHGFLVALVDWLKARRRSQAPRTGLACEVMRNEEGARKVWVGVGVYTVCELFFIAGISIFLSEKEVFDNASRTARLANAFWQFTYRAQDLYITCISRCMVGNVLAPTRAQRGLYSRYLYVFKKERTRLPPRMAKAVNDFSERLAFLARDKCNWWRRNDVTNKLCDFFEPSLMPNALLLRTCHPKVDVGTNERTRRAQHECRTCERIPCDMARKAYTLGSLSLGDKEWKKNAPQAIQDLEKQDGPDPLTISFDAELHAGMITFEDRHHTFLPEYPEGLIPEDVPLQERPYRAPFHYRLSGDAVYSIVEDFPENSTPDMEHQWKGISKRQGGEAILVDPVKAHSTAFVSVIKTDGLVAIGPLEYCGNGVPFTHAGKTYVSLVKDGDPRLPRHLLVRSAMRRMATKTIRHVQQARLRKLKQAAHIKALIAQGTKPKARVISITQERLKSQLAVKKELDAKVLVARKLKKNFRASLKQHNLNYAPKVSGPSEYSLCAAIPDIPSPTLSCSSSLDLEDDFDFAMYSPPASPPYYSATLLKEEPPAPIVPVQPNQPAASSSVKRRMHPDRAMALGLLRP</sequence>
<proteinExistence type="predicted"/>
<keyword evidence="2" id="KW-1185">Reference proteome</keyword>
<dbReference type="STRING" id="71717.A0A4Y7SUV8"/>
<protein>
    <submittedName>
        <fullName evidence="1">Uncharacterized protein</fullName>
    </submittedName>
</protein>
<evidence type="ECO:0000313" key="2">
    <source>
        <dbReference type="Proteomes" id="UP000298030"/>
    </source>
</evidence>